<dbReference type="InterPro" id="IPR036047">
    <property type="entry name" value="F-box-like_dom_sf"/>
</dbReference>
<dbReference type="InterPro" id="IPR001810">
    <property type="entry name" value="F-box_dom"/>
</dbReference>
<name>A0A438H2W0_VITVI</name>
<protein>
    <submittedName>
        <fullName evidence="4">F-box protein</fullName>
    </submittedName>
</protein>
<sequence length="466" mass="53089">MESDDICMDVLSRLPTKTLLGLKCVCKRWCRIISDRSFIQDLLQRPEPLAGFFFQERYQWCDEDISTISYIPATMEGTQVQQTIFSFLPEDVVILGSCNGLVCCRSVFPSPDPSIFVCNPSNKQWIRLLETTPDKESSYGLAFNPFQSLIDMPTNFKVVRVSQAQTDMDDDSYFSFEIYSSQAGAWKKSKEICQCNHNLFKNKGIFVGGILHWLTDGDQVLSFNIENELSWLISAPFPTIHLTAIPEMCIGESRGRLHYIMISEDGLQVWALEDYYDSNWSLVHSTTLEVMEEENSQLLYNTRDRVAQRISIDSIPWMDPLAFKDGLLLMRVSTKIILYCIGTRKMEELCNLSKLGRNSIFGPLVIPYSLNLAPLRCWLPCFYSVGKLELVMGLSYDTDTNSLHVDEHKMQDMEGRGKAPPVDEQGVTGSGSGSDSWTGLIKGPFDAQYKLFLRTNLMYLISYRVF</sequence>
<dbReference type="InterPro" id="IPR056592">
    <property type="entry name" value="Beta-prop_At3g26010-like"/>
</dbReference>
<evidence type="ECO:0000259" key="2">
    <source>
        <dbReference type="Pfam" id="PF12937"/>
    </source>
</evidence>
<feature type="domain" description="F-box" evidence="2">
    <location>
        <begin position="4"/>
        <end position="40"/>
    </location>
</feature>
<dbReference type="AlphaFoldDB" id="A0A438H2W0"/>
<proteinExistence type="predicted"/>
<dbReference type="InterPro" id="IPR017451">
    <property type="entry name" value="F-box-assoc_interact_dom"/>
</dbReference>
<dbReference type="Proteomes" id="UP000288805">
    <property type="component" value="Unassembled WGS sequence"/>
</dbReference>
<dbReference type="CDD" id="cd22157">
    <property type="entry name" value="F-box_AtFBW1-like"/>
    <property type="match status" value="1"/>
</dbReference>
<dbReference type="Gene3D" id="1.20.1280.50">
    <property type="match status" value="1"/>
</dbReference>
<feature type="region of interest" description="Disordered" evidence="1">
    <location>
        <begin position="413"/>
        <end position="435"/>
    </location>
</feature>
<organism evidence="4 5">
    <name type="scientific">Vitis vinifera</name>
    <name type="common">Grape</name>
    <dbReference type="NCBI Taxonomy" id="29760"/>
    <lineage>
        <taxon>Eukaryota</taxon>
        <taxon>Viridiplantae</taxon>
        <taxon>Streptophyta</taxon>
        <taxon>Embryophyta</taxon>
        <taxon>Tracheophyta</taxon>
        <taxon>Spermatophyta</taxon>
        <taxon>Magnoliopsida</taxon>
        <taxon>eudicotyledons</taxon>
        <taxon>Gunneridae</taxon>
        <taxon>Pentapetalae</taxon>
        <taxon>rosids</taxon>
        <taxon>Vitales</taxon>
        <taxon>Vitaceae</taxon>
        <taxon>Viteae</taxon>
        <taxon>Vitis</taxon>
    </lineage>
</organism>
<dbReference type="InterPro" id="IPR055290">
    <property type="entry name" value="At3g26010-like"/>
</dbReference>
<dbReference type="NCBIfam" id="TIGR01640">
    <property type="entry name" value="F_box_assoc_1"/>
    <property type="match status" value="1"/>
</dbReference>
<comment type="caution">
    <text evidence="4">The sequence shown here is derived from an EMBL/GenBank/DDBJ whole genome shotgun (WGS) entry which is preliminary data.</text>
</comment>
<evidence type="ECO:0000259" key="3">
    <source>
        <dbReference type="Pfam" id="PF24750"/>
    </source>
</evidence>
<dbReference type="Pfam" id="PF12937">
    <property type="entry name" value="F-box-like"/>
    <property type="match status" value="1"/>
</dbReference>
<dbReference type="EMBL" id="QGNW01000289">
    <property type="protein sequence ID" value="RVW78825.1"/>
    <property type="molecule type" value="Genomic_DNA"/>
</dbReference>
<feature type="domain" description="F-box protein At3g26010-like beta-propeller" evidence="3">
    <location>
        <begin position="90"/>
        <end position="291"/>
    </location>
</feature>
<dbReference type="SUPFAM" id="SSF81383">
    <property type="entry name" value="F-box domain"/>
    <property type="match status" value="1"/>
</dbReference>
<gene>
    <name evidence="4" type="primary">VvCHDp000977_2</name>
    <name evidence="4" type="ORF">CK203_043143</name>
</gene>
<evidence type="ECO:0000313" key="4">
    <source>
        <dbReference type="EMBL" id="RVW78825.1"/>
    </source>
</evidence>
<dbReference type="Pfam" id="PF24750">
    <property type="entry name" value="b-prop_At3g26010-like"/>
    <property type="match status" value="1"/>
</dbReference>
<reference evidence="4 5" key="1">
    <citation type="journal article" date="2018" name="PLoS Genet.">
        <title>Population sequencing reveals clonal diversity and ancestral inbreeding in the grapevine cultivar Chardonnay.</title>
        <authorList>
            <person name="Roach M.J."/>
            <person name="Johnson D.L."/>
            <person name="Bohlmann J."/>
            <person name="van Vuuren H.J."/>
            <person name="Jones S.J."/>
            <person name="Pretorius I.S."/>
            <person name="Schmidt S.A."/>
            <person name="Borneman A.R."/>
        </authorList>
    </citation>
    <scope>NUCLEOTIDE SEQUENCE [LARGE SCALE GENOMIC DNA]</scope>
    <source>
        <strain evidence="5">cv. Chardonnay</strain>
        <tissue evidence="4">Leaf</tissue>
    </source>
</reference>
<accession>A0A438H2W0</accession>
<evidence type="ECO:0000313" key="5">
    <source>
        <dbReference type="Proteomes" id="UP000288805"/>
    </source>
</evidence>
<evidence type="ECO:0000256" key="1">
    <source>
        <dbReference type="SAM" id="MobiDB-lite"/>
    </source>
</evidence>
<dbReference type="PANTHER" id="PTHR35546">
    <property type="entry name" value="F-BOX PROTEIN INTERACTION DOMAIN PROTEIN-RELATED"/>
    <property type="match status" value="1"/>
</dbReference>
<dbReference type="PANTHER" id="PTHR35546:SF21">
    <property type="entry name" value="F-BOX DOMAIN-CONTAINING PROTEIN"/>
    <property type="match status" value="1"/>
</dbReference>